<reference evidence="3" key="1">
    <citation type="journal article" date="2015" name="Nature">
        <title>Complex archaea that bridge the gap between prokaryotes and eukaryotes.</title>
        <authorList>
            <person name="Spang A."/>
            <person name="Saw J.H."/>
            <person name="Jorgensen S.L."/>
            <person name="Zaremba-Niedzwiedzka K."/>
            <person name="Martijn J."/>
            <person name="Lind A.E."/>
            <person name="van Eijk R."/>
            <person name="Schleper C."/>
            <person name="Guy L."/>
            <person name="Ettema T.J."/>
        </authorList>
    </citation>
    <scope>NUCLEOTIDE SEQUENCE</scope>
</reference>
<dbReference type="EMBL" id="LAZR01000210">
    <property type="protein sequence ID" value="KKN81798.1"/>
    <property type="molecule type" value="Genomic_DNA"/>
</dbReference>
<gene>
    <name evidence="3" type="ORF">LCGC14_0315630</name>
</gene>
<feature type="transmembrane region" description="Helical" evidence="2">
    <location>
        <begin position="17"/>
        <end position="36"/>
    </location>
</feature>
<evidence type="ECO:0000256" key="2">
    <source>
        <dbReference type="SAM" id="Phobius"/>
    </source>
</evidence>
<accession>A0A0F9WSM1</accession>
<sequence>MPNQTGPHGSVTKVTRLALIVTLVLMGLTFLGCLAMGIQAALSKDPKLVTAVGASLGMLVSLLVGSWAMVAYGIVRVIVANERHVDSTNGRIERLETLATDQAESMRQLRDLACLSDKAKSLIYRDSEIEAFRETVQHALFRQDYKAAEQLIEEIEEKIGYAEEAERLRKNVADFRNATMEEKVQAAVDRVAKLLAAHDWARALRETQRLGTLFADNDKIAELPRRIHLARTKHKRDLLQAYGEATRKKDVDRSIDLLRELDPYLTPQEAAALRESARGVFKARLNNLGVQFAIFVEDEQWAQAIAAGEEIIREFPNTRMAQEVRSKMDSLRTRAEAAPNPAT</sequence>
<proteinExistence type="predicted"/>
<evidence type="ECO:0000313" key="3">
    <source>
        <dbReference type="EMBL" id="KKN81798.1"/>
    </source>
</evidence>
<protein>
    <submittedName>
        <fullName evidence="3">Uncharacterized protein</fullName>
    </submittedName>
</protein>
<keyword evidence="2" id="KW-0472">Membrane</keyword>
<organism evidence="3">
    <name type="scientific">marine sediment metagenome</name>
    <dbReference type="NCBI Taxonomy" id="412755"/>
    <lineage>
        <taxon>unclassified sequences</taxon>
        <taxon>metagenomes</taxon>
        <taxon>ecological metagenomes</taxon>
    </lineage>
</organism>
<comment type="caution">
    <text evidence="3">The sequence shown here is derived from an EMBL/GenBank/DDBJ whole genome shotgun (WGS) entry which is preliminary data.</text>
</comment>
<keyword evidence="2" id="KW-0812">Transmembrane</keyword>
<keyword evidence="1" id="KW-0175">Coiled coil</keyword>
<feature type="coiled-coil region" evidence="1">
    <location>
        <begin position="138"/>
        <end position="168"/>
    </location>
</feature>
<feature type="transmembrane region" description="Helical" evidence="2">
    <location>
        <begin position="48"/>
        <end position="75"/>
    </location>
</feature>
<name>A0A0F9WSM1_9ZZZZ</name>
<evidence type="ECO:0000256" key="1">
    <source>
        <dbReference type="SAM" id="Coils"/>
    </source>
</evidence>
<dbReference type="AlphaFoldDB" id="A0A0F9WSM1"/>
<keyword evidence="2" id="KW-1133">Transmembrane helix</keyword>